<evidence type="ECO:0000256" key="3">
    <source>
        <dbReference type="ARBA" id="ARBA00022989"/>
    </source>
</evidence>
<evidence type="ECO:0000313" key="7">
    <source>
        <dbReference type="Proteomes" id="UP000182367"/>
    </source>
</evidence>
<evidence type="ECO:0000256" key="1">
    <source>
        <dbReference type="ARBA" id="ARBA00004141"/>
    </source>
</evidence>
<sequence length="161" mass="18594">MYKKLLEPISMETKNDKTIAALTHLSALLQYFIPFGNFIFPIIIWSSKKEKSELIDHNGKQIINFQLSLLIYSLIFVLIAIPAFSTAIFSSMDWTEFLNNHEFFWNKINYADNVSIITIGIISVLLFFILKIVEFFLIIIAAINASNGEKYNYPLTINFIK</sequence>
<evidence type="ECO:0000256" key="2">
    <source>
        <dbReference type="ARBA" id="ARBA00022692"/>
    </source>
</evidence>
<keyword evidence="7" id="KW-1185">Reference proteome</keyword>
<comment type="caution">
    <text evidence="6">The sequence shown here is derived from an EMBL/GenBank/DDBJ whole genome shotgun (WGS) entry which is preliminary data.</text>
</comment>
<organism evidence="6 7">
    <name type="scientific">Flavobacterium glycines</name>
    <dbReference type="NCBI Taxonomy" id="551990"/>
    <lineage>
        <taxon>Bacteria</taxon>
        <taxon>Pseudomonadati</taxon>
        <taxon>Bacteroidota</taxon>
        <taxon>Flavobacteriia</taxon>
        <taxon>Flavobacteriales</taxon>
        <taxon>Flavobacteriaceae</taxon>
        <taxon>Flavobacterium</taxon>
    </lineage>
</organism>
<evidence type="ECO:0008006" key="8">
    <source>
        <dbReference type="Google" id="ProtNLM"/>
    </source>
</evidence>
<proteinExistence type="predicted"/>
<accession>A0A1G8QPE2</accession>
<keyword evidence="2 5" id="KW-0812">Transmembrane</keyword>
<keyword evidence="3 5" id="KW-1133">Transmembrane helix</keyword>
<protein>
    <recommendedName>
        <fullName evidence="8">DUF4870 domain-containing protein</fullName>
    </recommendedName>
</protein>
<feature type="transmembrane region" description="Helical" evidence="5">
    <location>
        <begin position="67"/>
        <end position="89"/>
    </location>
</feature>
<evidence type="ECO:0000313" key="6">
    <source>
        <dbReference type="EMBL" id="SDJ06547.1"/>
    </source>
</evidence>
<evidence type="ECO:0000256" key="5">
    <source>
        <dbReference type="SAM" id="Phobius"/>
    </source>
</evidence>
<feature type="transmembrane region" description="Helical" evidence="5">
    <location>
        <begin position="114"/>
        <end position="143"/>
    </location>
</feature>
<dbReference type="Pfam" id="PF09685">
    <property type="entry name" value="MamF_MmsF"/>
    <property type="match status" value="1"/>
</dbReference>
<reference evidence="6 7" key="1">
    <citation type="submission" date="2016-10" db="EMBL/GenBank/DDBJ databases">
        <authorList>
            <person name="Varghese N."/>
            <person name="Submissions S."/>
        </authorList>
    </citation>
    <scope>NUCLEOTIDE SEQUENCE [LARGE SCALE GENOMIC DNA]</scope>
    <source>
        <strain evidence="6 7">Gm-149</strain>
    </source>
</reference>
<keyword evidence="4 5" id="KW-0472">Membrane</keyword>
<dbReference type="Proteomes" id="UP000182367">
    <property type="component" value="Unassembled WGS sequence"/>
</dbReference>
<feature type="transmembrane region" description="Helical" evidence="5">
    <location>
        <begin position="20"/>
        <end position="46"/>
    </location>
</feature>
<dbReference type="EMBL" id="FNEO01000001">
    <property type="protein sequence ID" value="SDJ06547.1"/>
    <property type="molecule type" value="Genomic_DNA"/>
</dbReference>
<name>A0A1G8QPE2_9FLAO</name>
<dbReference type="InterPro" id="IPR019109">
    <property type="entry name" value="MamF_MmsF"/>
</dbReference>
<comment type="subcellular location">
    <subcellularLocation>
        <location evidence="1">Membrane</location>
        <topology evidence="1">Multi-pass membrane protein</topology>
    </subcellularLocation>
</comment>
<gene>
    <name evidence="6" type="ORF">SAMN05192550_1556</name>
</gene>
<evidence type="ECO:0000256" key="4">
    <source>
        <dbReference type="ARBA" id="ARBA00023136"/>
    </source>
</evidence>